<reference evidence="1 2" key="1">
    <citation type="submission" date="2018-04" db="EMBL/GenBank/DDBJ databases">
        <title>Aerococcus urinae genomes.</title>
        <authorList>
            <person name="Hilt E."/>
            <person name="Gilbert N.M."/>
            <person name="Thomas-White K."/>
            <person name="Putonti C."/>
            <person name="Lewis A.L."/>
            <person name="Visck K.L."/>
            <person name="Wolfe A.J."/>
        </authorList>
    </citation>
    <scope>NUCLEOTIDE SEQUENCE [LARGE SCALE GENOMIC DNA]</scope>
    <source>
        <strain evidence="1 2">UMB7480</strain>
    </source>
</reference>
<dbReference type="AlphaFoldDB" id="A0A2I1L6H2"/>
<sequence>MKRWKKYAVILEKDCQIFLKRSSLLSASRFVKDVRKDQGGRFLGGKDDKIRYKDVRTPPKT</sequence>
<organism evidence="1 2">
    <name type="scientific">Aerococcus urinae</name>
    <dbReference type="NCBI Taxonomy" id="1376"/>
    <lineage>
        <taxon>Bacteria</taxon>
        <taxon>Bacillati</taxon>
        <taxon>Bacillota</taxon>
        <taxon>Bacilli</taxon>
        <taxon>Lactobacillales</taxon>
        <taxon>Aerococcaceae</taxon>
        <taxon>Aerococcus</taxon>
    </lineage>
</organism>
<gene>
    <name evidence="1" type="ORF">DBT54_03430</name>
</gene>
<accession>A0A2I1L6H2</accession>
<comment type="caution">
    <text evidence="1">The sequence shown here is derived from an EMBL/GenBank/DDBJ whole genome shotgun (WGS) entry which is preliminary data.</text>
</comment>
<evidence type="ECO:0000313" key="2">
    <source>
        <dbReference type="Proteomes" id="UP000251923"/>
    </source>
</evidence>
<dbReference type="EMBL" id="QMHM01000004">
    <property type="protein sequence ID" value="RAV80698.1"/>
    <property type="molecule type" value="Genomic_DNA"/>
</dbReference>
<dbReference type="Proteomes" id="UP000251923">
    <property type="component" value="Unassembled WGS sequence"/>
</dbReference>
<proteinExistence type="predicted"/>
<protein>
    <submittedName>
        <fullName evidence="1">Uncharacterized protein</fullName>
    </submittedName>
</protein>
<evidence type="ECO:0000313" key="1">
    <source>
        <dbReference type="EMBL" id="RAV80698.1"/>
    </source>
</evidence>
<name>A0A2I1L6H2_9LACT</name>